<dbReference type="Gene3D" id="2.40.160.10">
    <property type="entry name" value="Porin"/>
    <property type="match status" value="1"/>
</dbReference>
<reference evidence="2" key="1">
    <citation type="submission" date="2016-10" db="EMBL/GenBank/DDBJ databases">
        <title>Sequence of Gallionella enrichment culture.</title>
        <authorList>
            <person name="Poehlein A."/>
            <person name="Muehling M."/>
            <person name="Daniel R."/>
        </authorList>
    </citation>
    <scope>NUCLEOTIDE SEQUENCE</scope>
</reference>
<comment type="caution">
    <text evidence="2">The sequence shown here is derived from an EMBL/GenBank/DDBJ whole genome shotgun (WGS) entry which is preliminary data.</text>
</comment>
<feature type="compositionally biased region" description="Pro residues" evidence="1">
    <location>
        <begin position="70"/>
        <end position="83"/>
    </location>
</feature>
<name>A0A1J5REL3_9ZZZZ</name>
<organism evidence="2">
    <name type="scientific">mine drainage metagenome</name>
    <dbReference type="NCBI Taxonomy" id="410659"/>
    <lineage>
        <taxon>unclassified sequences</taxon>
        <taxon>metagenomes</taxon>
        <taxon>ecological metagenomes</taxon>
    </lineage>
</organism>
<dbReference type="InterPro" id="IPR010870">
    <property type="entry name" value="Porin_O/P"/>
</dbReference>
<dbReference type="EMBL" id="MLJW01000389">
    <property type="protein sequence ID" value="OIQ88083.1"/>
    <property type="molecule type" value="Genomic_DNA"/>
</dbReference>
<feature type="region of interest" description="Disordered" evidence="1">
    <location>
        <begin position="60"/>
        <end position="85"/>
    </location>
</feature>
<dbReference type="AlphaFoldDB" id="A0A1J5REL3"/>
<gene>
    <name evidence="2" type="primary">oprO</name>
    <name evidence="2" type="ORF">GALL_300490</name>
</gene>
<evidence type="ECO:0000313" key="2">
    <source>
        <dbReference type="EMBL" id="OIQ88083.1"/>
    </source>
</evidence>
<dbReference type="InterPro" id="IPR023614">
    <property type="entry name" value="Porin_dom_sf"/>
</dbReference>
<evidence type="ECO:0000256" key="1">
    <source>
        <dbReference type="SAM" id="MobiDB-lite"/>
    </source>
</evidence>
<dbReference type="Pfam" id="PF07396">
    <property type="entry name" value="Porin_O_P"/>
    <property type="match status" value="1"/>
</dbReference>
<accession>A0A1J5REL3</accession>
<sequence length="539" mass="56084">MAHLLRRSALAALILALPPTAPARADEVAILQLEQQMRAMEARHQAEMARLEAEIAALQAGKAQSAPQPAAAPPPAAPAPAPTAPTLVESPTHQFGISSPDGQTSIALIARLHFDAGDYLHVTPTGGARGAGPGSLNSGVNARRARLGLGGTFEGDWAYRLIYEFGGSSDSLTPGAAGADASGVENAYITYNGFNRPERALPLAVDFGYMDVPWTLDEATSSNDIMFLERSSAQVVASEFGGGDDRSALELRSNSDRRWSGLALTGPTSGAPHTGANIGSTALLGRTAYQLWDGRQGSLHLGLNLGHMFNSRVNSTTTGSGGISTTAALPALALADRPELRLDPTTLLDSGNIPFRAGSVGGVEAATAQGGLFAQGELYHYTVDQLARGTNPADGAINLAAPQLAFNGGYLEASYSIGGTRHYIPATGAYSGVIPDHPFALKTGGWGAWELAARYSEINLNDHFTPGTAPHLSGGVNGGLQQGLDLGLNWYANANIRFMLDYIHTEVSDLYKTTGNGSAPTTPAGATIDAVALRSQFAF</sequence>
<proteinExistence type="predicted"/>
<protein>
    <submittedName>
        <fullName evidence="2">Porin O</fullName>
    </submittedName>
</protein>